<evidence type="ECO:0008006" key="3">
    <source>
        <dbReference type="Google" id="ProtNLM"/>
    </source>
</evidence>
<protein>
    <recommendedName>
        <fullName evidence="3">DUF302 domain-containing protein</fullName>
    </recommendedName>
</protein>
<reference evidence="1 2" key="1">
    <citation type="submission" date="2013-08" db="EMBL/GenBank/DDBJ databases">
        <authorList>
            <person name="Weinstock G."/>
            <person name="Sodergren E."/>
            <person name="Wylie T."/>
            <person name="Fulton L."/>
            <person name="Fulton R."/>
            <person name="Fronick C."/>
            <person name="O'Laughlin M."/>
            <person name="Godfrey J."/>
            <person name="Miner T."/>
            <person name="Herter B."/>
            <person name="Appelbaum E."/>
            <person name="Cordes M."/>
            <person name="Lek S."/>
            <person name="Wollam A."/>
            <person name="Pepin K.H."/>
            <person name="Palsikar V.B."/>
            <person name="Mitreva M."/>
            <person name="Wilson R.K."/>
        </authorList>
    </citation>
    <scope>NUCLEOTIDE SEQUENCE [LARGE SCALE GENOMIC DNA]</scope>
    <source>
        <strain evidence="1 2">ATCC 700332</strain>
    </source>
</reference>
<accession>A0ABN0P081</accession>
<sequence>MVKKDSLKIGATAAAFLAFFGVLCAIHIPVKKSTAKAFAQNIQNVLDQNGLVDYRVQEQLLLKNPGQVSLSVFKLTGTKASAPSYACLMRITGICGPVPVVFVYEYADVRYVGIAGFKDTIYTKENCGISDIQIAYWSSRIRFVMEDMLK</sequence>
<keyword evidence="2" id="KW-1185">Reference proteome</keyword>
<dbReference type="RefSeq" id="WP_021686950.1">
    <property type="nucleotide sequence ID" value="NZ_KI260564.1"/>
</dbReference>
<dbReference type="Proteomes" id="UP000016649">
    <property type="component" value="Unassembled WGS sequence"/>
</dbReference>
<dbReference type="EMBL" id="AWVH01000023">
    <property type="protein sequence ID" value="ERJ93637.1"/>
    <property type="molecule type" value="Genomic_DNA"/>
</dbReference>
<comment type="caution">
    <text evidence="1">The sequence shown here is derived from an EMBL/GenBank/DDBJ whole genome shotgun (WGS) entry which is preliminary data.</text>
</comment>
<name>A0ABN0P081_TRELE</name>
<proteinExistence type="predicted"/>
<gene>
    <name evidence="1" type="ORF">HMPREF9193_00726</name>
</gene>
<evidence type="ECO:0000313" key="2">
    <source>
        <dbReference type="Proteomes" id="UP000016649"/>
    </source>
</evidence>
<organism evidence="1 2">
    <name type="scientific">Treponema lecithinolyticum ATCC 700332</name>
    <dbReference type="NCBI Taxonomy" id="1321815"/>
    <lineage>
        <taxon>Bacteria</taxon>
        <taxon>Pseudomonadati</taxon>
        <taxon>Spirochaetota</taxon>
        <taxon>Spirochaetia</taxon>
        <taxon>Spirochaetales</taxon>
        <taxon>Treponemataceae</taxon>
        <taxon>Treponema</taxon>
    </lineage>
</organism>
<evidence type="ECO:0000313" key="1">
    <source>
        <dbReference type="EMBL" id="ERJ93637.1"/>
    </source>
</evidence>